<keyword evidence="1" id="KW-0472">Membrane</keyword>
<accession>A0A238JRD7</accession>
<dbReference type="Pfam" id="PF07332">
    <property type="entry name" value="Phage_holin_3_6"/>
    <property type="match status" value="1"/>
</dbReference>
<name>A0A238JRD7_9RHOB</name>
<dbReference type="EMBL" id="FXYG01000001">
    <property type="protein sequence ID" value="SMX32757.1"/>
    <property type="molecule type" value="Genomic_DNA"/>
</dbReference>
<sequence>MHNPNDLRSAPGLLAHALKHLSGLLQAEAKLAKEEFSRNLTRAGVGLACIGIALILLMIALNLMATALVAYIAANGLSVGMASLLVGAGLALVAACLALFGRSRMSATALVPEQAMKNLQRDIEAMKESTHV</sequence>
<keyword evidence="1" id="KW-1133">Transmembrane helix</keyword>
<evidence type="ECO:0000256" key="1">
    <source>
        <dbReference type="SAM" id="Phobius"/>
    </source>
</evidence>
<protein>
    <recommendedName>
        <fullName evidence="4">Phage holin family protein</fullName>
    </recommendedName>
</protein>
<dbReference type="AlphaFoldDB" id="A0A238JRD7"/>
<keyword evidence="3" id="KW-1185">Reference proteome</keyword>
<dbReference type="InterPro" id="IPR009937">
    <property type="entry name" value="Phage_holin_3_6"/>
</dbReference>
<evidence type="ECO:0000313" key="3">
    <source>
        <dbReference type="Proteomes" id="UP000202485"/>
    </source>
</evidence>
<evidence type="ECO:0000313" key="2">
    <source>
        <dbReference type="EMBL" id="SMX32757.1"/>
    </source>
</evidence>
<organism evidence="2 3">
    <name type="scientific">Ruegeria arenilitoris</name>
    <dbReference type="NCBI Taxonomy" id="1173585"/>
    <lineage>
        <taxon>Bacteria</taxon>
        <taxon>Pseudomonadati</taxon>
        <taxon>Pseudomonadota</taxon>
        <taxon>Alphaproteobacteria</taxon>
        <taxon>Rhodobacterales</taxon>
        <taxon>Roseobacteraceae</taxon>
        <taxon>Ruegeria</taxon>
    </lineage>
</organism>
<dbReference type="OrthoDB" id="7873714at2"/>
<dbReference type="Proteomes" id="UP000202485">
    <property type="component" value="Unassembled WGS sequence"/>
</dbReference>
<feature type="transmembrane region" description="Helical" evidence="1">
    <location>
        <begin position="79"/>
        <end position="100"/>
    </location>
</feature>
<reference evidence="3" key="1">
    <citation type="submission" date="2017-05" db="EMBL/GenBank/DDBJ databases">
        <authorList>
            <person name="Rodrigo-Torres L."/>
            <person name="Arahal R. D."/>
            <person name="Lucena T."/>
        </authorList>
    </citation>
    <scope>NUCLEOTIDE SEQUENCE [LARGE SCALE GENOMIC DNA]</scope>
    <source>
        <strain evidence="3">CECT 8715</strain>
    </source>
</reference>
<feature type="transmembrane region" description="Helical" evidence="1">
    <location>
        <begin position="45"/>
        <end position="73"/>
    </location>
</feature>
<keyword evidence="1" id="KW-0812">Transmembrane</keyword>
<evidence type="ECO:0008006" key="4">
    <source>
        <dbReference type="Google" id="ProtNLM"/>
    </source>
</evidence>
<gene>
    <name evidence="2" type="ORF">RUA8715_00024</name>
</gene>
<proteinExistence type="predicted"/>